<proteinExistence type="predicted"/>
<dbReference type="InterPro" id="IPR001296">
    <property type="entry name" value="Glyco_trans_1"/>
</dbReference>
<dbReference type="EMBL" id="VZPB01000049">
    <property type="protein sequence ID" value="KAB0577388.1"/>
    <property type="molecule type" value="Genomic_DNA"/>
</dbReference>
<dbReference type="PANTHER" id="PTHR46656">
    <property type="entry name" value="PUTATIVE-RELATED"/>
    <property type="match status" value="1"/>
</dbReference>
<comment type="caution">
    <text evidence="3">The sequence shown here is derived from an EMBL/GenBank/DDBJ whole genome shotgun (WGS) entry which is preliminary data.</text>
</comment>
<organism evidence="3 4">
    <name type="scientific">Ideonella dechloratans</name>
    <dbReference type="NCBI Taxonomy" id="36863"/>
    <lineage>
        <taxon>Bacteria</taxon>
        <taxon>Pseudomonadati</taxon>
        <taxon>Pseudomonadota</taxon>
        <taxon>Betaproteobacteria</taxon>
        <taxon>Burkholderiales</taxon>
        <taxon>Sphaerotilaceae</taxon>
        <taxon>Ideonella</taxon>
    </lineage>
</organism>
<dbReference type="InterPro" id="IPR028098">
    <property type="entry name" value="Glyco_trans_4-like_N"/>
</dbReference>
<keyword evidence="3" id="KW-0808">Transferase</keyword>
<dbReference type="AlphaFoldDB" id="A0A643F9T6"/>
<feature type="domain" description="Glycosyl transferase family 1" evidence="1">
    <location>
        <begin position="549"/>
        <end position="733"/>
    </location>
</feature>
<keyword evidence="4" id="KW-1185">Reference proteome</keyword>
<dbReference type="Gene3D" id="3.40.50.2000">
    <property type="entry name" value="Glycogen Phosphorylase B"/>
    <property type="match status" value="2"/>
</dbReference>
<gene>
    <name evidence="3" type="ORF">F7Q92_16775</name>
</gene>
<dbReference type="CDD" id="cd03801">
    <property type="entry name" value="GT4_PimA-like"/>
    <property type="match status" value="1"/>
</dbReference>
<feature type="domain" description="Glycosyltransferase subfamily 4-like N-terminal" evidence="2">
    <location>
        <begin position="461"/>
        <end position="537"/>
    </location>
</feature>
<evidence type="ECO:0000313" key="4">
    <source>
        <dbReference type="Proteomes" id="UP000430120"/>
    </source>
</evidence>
<dbReference type="GO" id="GO:0016757">
    <property type="term" value="F:glycosyltransferase activity"/>
    <property type="evidence" value="ECO:0007669"/>
    <property type="project" value="InterPro"/>
</dbReference>
<name>A0A643F9T6_IDEDE</name>
<evidence type="ECO:0000259" key="1">
    <source>
        <dbReference type="Pfam" id="PF00534"/>
    </source>
</evidence>
<dbReference type="Pfam" id="PF13439">
    <property type="entry name" value="Glyco_transf_4"/>
    <property type="match status" value="1"/>
</dbReference>
<dbReference type="RefSeq" id="WP_151125244.1">
    <property type="nucleotide sequence ID" value="NZ_CP088081.1"/>
</dbReference>
<accession>A0A643F9T6</accession>
<dbReference type="Pfam" id="PF00534">
    <property type="entry name" value="Glycos_transf_1"/>
    <property type="match status" value="1"/>
</dbReference>
<reference evidence="3 4" key="1">
    <citation type="submission" date="2019-09" db="EMBL/GenBank/DDBJ databases">
        <title>Draft genome sequences of 48 bacterial type strains from the CCUG.</title>
        <authorList>
            <person name="Tunovic T."/>
            <person name="Pineiro-Iglesias B."/>
            <person name="Unosson C."/>
            <person name="Inganas E."/>
            <person name="Ohlen M."/>
            <person name="Cardew S."/>
            <person name="Jensie-Markopoulos S."/>
            <person name="Salva-Serra F."/>
            <person name="Jaen-Luchoro D."/>
            <person name="Karlsson R."/>
            <person name="Svensson-Stadler L."/>
            <person name="Chun J."/>
            <person name="Moore E."/>
        </authorList>
    </citation>
    <scope>NUCLEOTIDE SEQUENCE [LARGE SCALE GENOMIC DNA]</scope>
    <source>
        <strain evidence="3 4">CCUG 30977</strain>
    </source>
</reference>
<dbReference type="Proteomes" id="UP000430120">
    <property type="component" value="Unassembled WGS sequence"/>
</dbReference>
<evidence type="ECO:0000313" key="3">
    <source>
        <dbReference type="EMBL" id="KAB0577388.1"/>
    </source>
</evidence>
<dbReference type="PANTHER" id="PTHR46656:SF3">
    <property type="entry name" value="PUTATIVE-RELATED"/>
    <property type="match status" value="1"/>
</dbReference>
<dbReference type="OrthoDB" id="9816564at2"/>
<protein>
    <submittedName>
        <fullName evidence="3">Glycosyltransferase</fullName>
    </submittedName>
</protein>
<dbReference type="SUPFAM" id="SSF53756">
    <property type="entry name" value="UDP-Glycosyltransferase/glycogen phosphorylase"/>
    <property type="match status" value="1"/>
</dbReference>
<evidence type="ECO:0000259" key="2">
    <source>
        <dbReference type="Pfam" id="PF13439"/>
    </source>
</evidence>
<sequence>MTFGLPADHTLLFFAPFKNRSGYGMGGRALAAAWHAAGLRVRLVSVNAEEPGIDDFDLDLLTQLESTPLSGQVIALFYHVPSQSWLDIKLPPGSLRVMLTTFDGALQGALPPAEWVRVCNHMDLVCVAANEMSAWRDAGLQADKLRPLVVPHIWFNNPKLPPVQPMHDDGALRFVTVAMFQPRRRWDTLFEAFLQEFADEPKAELHVKVNYPSWHPVPGQPQRDLQAILARACEAHPSQARIFIDDALGTRLDICRLIDRSHYYVSTDTAVTAPVGEALIRGKRIIVAHSVGSTLLGMDAALITIDEDPRHSQPITPEILAYQPHHKEASMPLLHVADVRAALRRARQERAQSLQPWAGWADWLAVVSSTAHVPSFFEAIAQAAAAKAADRRIPVRWEGSQFVYHSLALVNRQLCLGLLASGEVNLGIRPFEPDQFDPAKSMPTAQPLVACVGKPLESTAVHVRHQWPPNFTPPPEGMWVMIQPWEFGGIPQDWVAPMRDQVDEIWVPSQWVRDCYVASGVPADKLQVIPNGVDLARFSPGDSRYPLKTRKKFKILFVGGTIHRKGIDVVLEAYLHTFKSHEDVCLLIKGQPGTVYQGSDLHGFLENVRTRFPDAPEIEYITDALTEDEVIALYRSCNVLALPYRGEGFGLPIAEAMACGLPVIVTREGAAADFVREEFAFLIPSERSPTQVDRFKPSAPGFWLQEPDLKAVSRAMRAAYTDRAALRDMGRRARAFAEAHLSWQVASDLVLSRLRVLSTQTPRRFKPRKQAFLCDVDWTTLEWVEILIAYASEFAPGDPVTLAFALTPSNTGGMNAQQIIGLIAEALSMTGKSEYADIMLIESVEDTMDLFKTHDVQWVDNTSGSALGLDGELGQRLGKARLLYQAAVRGS</sequence>